<keyword evidence="2" id="KW-1185">Reference proteome</keyword>
<organism evidence="1 2">
    <name type="scientific">Reichenbachiella ulvae</name>
    <dbReference type="NCBI Taxonomy" id="2980104"/>
    <lineage>
        <taxon>Bacteria</taxon>
        <taxon>Pseudomonadati</taxon>
        <taxon>Bacteroidota</taxon>
        <taxon>Cytophagia</taxon>
        <taxon>Cytophagales</taxon>
        <taxon>Reichenbachiellaceae</taxon>
        <taxon>Reichenbachiella</taxon>
    </lineage>
</organism>
<accession>A0ABT3CQ42</accession>
<dbReference type="EMBL" id="JAOYOD010000001">
    <property type="protein sequence ID" value="MCV9385835.1"/>
    <property type="molecule type" value="Genomic_DNA"/>
</dbReference>
<dbReference type="PANTHER" id="PTHR34309:SF1">
    <property type="entry name" value="PROTEIN GLCG"/>
    <property type="match status" value="1"/>
</dbReference>
<name>A0ABT3CQ42_9BACT</name>
<evidence type="ECO:0000313" key="2">
    <source>
        <dbReference type="Proteomes" id="UP001300692"/>
    </source>
</evidence>
<dbReference type="Gene3D" id="3.30.450.150">
    <property type="entry name" value="Haem-degrading domain"/>
    <property type="match status" value="1"/>
</dbReference>
<proteinExistence type="predicted"/>
<dbReference type="InterPro" id="IPR052517">
    <property type="entry name" value="GlcG_carb_metab_protein"/>
</dbReference>
<dbReference type="RefSeq" id="WP_264136618.1">
    <property type="nucleotide sequence ID" value="NZ_JAOYOD010000001.1"/>
</dbReference>
<dbReference type="SUPFAM" id="SSF143744">
    <property type="entry name" value="GlcG-like"/>
    <property type="match status" value="1"/>
</dbReference>
<protein>
    <submittedName>
        <fullName evidence="1">Heme-binding protein</fullName>
    </submittedName>
</protein>
<dbReference type="InterPro" id="IPR038084">
    <property type="entry name" value="PduO/GlcC-like_sf"/>
</dbReference>
<gene>
    <name evidence="1" type="ORF">N7U62_04135</name>
</gene>
<dbReference type="InterPro" id="IPR005624">
    <property type="entry name" value="PduO/GlcC-like"/>
</dbReference>
<evidence type="ECO:0000313" key="1">
    <source>
        <dbReference type="EMBL" id="MCV9385835.1"/>
    </source>
</evidence>
<dbReference type="Pfam" id="PF03928">
    <property type="entry name" value="HbpS-like"/>
    <property type="match status" value="1"/>
</dbReference>
<comment type="caution">
    <text evidence="1">The sequence shown here is derived from an EMBL/GenBank/DDBJ whole genome shotgun (WGS) entry which is preliminary data.</text>
</comment>
<dbReference type="PANTHER" id="PTHR34309">
    <property type="entry name" value="SLR1406 PROTEIN"/>
    <property type="match status" value="1"/>
</dbReference>
<reference evidence="1 2" key="1">
    <citation type="submission" date="2022-10" db="EMBL/GenBank/DDBJ databases">
        <title>Comparative genomics and taxonomic characterization of three novel marine species of genus Reichenbachiella exhibiting antioxidant and polysaccharide degradation activities.</title>
        <authorList>
            <person name="Muhammad N."/>
            <person name="Lee Y.-J."/>
            <person name="Ko J."/>
            <person name="Kim S.-G."/>
        </authorList>
    </citation>
    <scope>NUCLEOTIDE SEQUENCE [LARGE SCALE GENOMIC DNA]</scope>
    <source>
        <strain evidence="1 2">ABR2-5</strain>
    </source>
</reference>
<dbReference type="Proteomes" id="UP001300692">
    <property type="component" value="Unassembled WGS sequence"/>
</dbReference>
<sequence length="144" mass="15929">MELKKGIKAINTVIHECLREKKEAVVAVVDSSGELVTFARTDHAPLSSIQLAINKAYTAARTKKTTEQLAQELSEKDPKEIRYYDDPKFVSWPGGIPVFGLNEEFEGAIGISSGNDNEDIELAKIVIESIKPLPPKESKLKLYS</sequence>